<dbReference type="AlphaFoldDB" id="A0A0A8K6J0"/>
<evidence type="ECO:0000256" key="3">
    <source>
        <dbReference type="RuleBase" id="RU000408"/>
    </source>
</evidence>
<comment type="subcellular location">
    <subcellularLocation>
        <location evidence="1 3">Cytoplasm</location>
    </subcellularLocation>
</comment>
<dbReference type="SUPFAM" id="SSF50249">
    <property type="entry name" value="Nucleic acid-binding proteins"/>
    <property type="match status" value="1"/>
</dbReference>
<proteinExistence type="predicted"/>
<dbReference type="Pfam" id="PF00313">
    <property type="entry name" value="CSD"/>
    <property type="match status" value="1"/>
</dbReference>
<dbReference type="PANTHER" id="PTHR11544">
    <property type="entry name" value="COLD SHOCK DOMAIN CONTAINING PROTEINS"/>
    <property type="match status" value="1"/>
</dbReference>
<evidence type="ECO:0000313" key="6">
    <source>
        <dbReference type="Proteomes" id="UP000031643"/>
    </source>
</evidence>
<dbReference type="PRINTS" id="PR00050">
    <property type="entry name" value="COLDSHOCK"/>
</dbReference>
<keyword evidence="2" id="KW-0963">Cytoplasm</keyword>
<accession>A0A0A8K6J0</accession>
<sequence>MSRVNGTVKFFNHTRGFGFIEPEDGGKDVFVHASAVERAGMPPLNEGDKVSFEIEDDRRGRGKQAANIQAAQ</sequence>
<dbReference type="PROSITE" id="PS00352">
    <property type="entry name" value="CSD_1"/>
    <property type="match status" value="1"/>
</dbReference>
<evidence type="ECO:0000256" key="1">
    <source>
        <dbReference type="ARBA" id="ARBA00004496"/>
    </source>
</evidence>
<dbReference type="Proteomes" id="UP000031643">
    <property type="component" value="Chromosome"/>
</dbReference>
<evidence type="ECO:0000259" key="4">
    <source>
        <dbReference type="PROSITE" id="PS51857"/>
    </source>
</evidence>
<dbReference type="InterPro" id="IPR002059">
    <property type="entry name" value="CSP_DNA-bd"/>
</dbReference>
<dbReference type="RefSeq" id="WP_045368201.1">
    <property type="nucleotide sequence ID" value="NZ_AP014648.1"/>
</dbReference>
<gene>
    <name evidence="5" type="ORF">GL4_2723</name>
</gene>
<dbReference type="CDD" id="cd04458">
    <property type="entry name" value="CSP_CDS"/>
    <property type="match status" value="1"/>
</dbReference>
<dbReference type="OrthoDB" id="9801414at2"/>
<reference evidence="5 6" key="1">
    <citation type="submission" date="2014-09" db="EMBL/GenBank/DDBJ databases">
        <title>Genome sequencing of Methyloceanibacter caenitepidi Gela4.</title>
        <authorList>
            <person name="Takeuchi M."/>
            <person name="Susumu S."/>
            <person name="Kamagata Y."/>
            <person name="Oshima K."/>
            <person name="Hattori M."/>
            <person name="Iwasaki W."/>
        </authorList>
    </citation>
    <scope>NUCLEOTIDE SEQUENCE [LARGE SCALE GENOMIC DNA]</scope>
    <source>
        <strain evidence="5 6">Gela4</strain>
    </source>
</reference>
<dbReference type="InterPro" id="IPR012156">
    <property type="entry name" value="Cold_shock_CspA"/>
</dbReference>
<keyword evidence="6" id="KW-1185">Reference proteome</keyword>
<dbReference type="EMBL" id="AP014648">
    <property type="protein sequence ID" value="BAQ18157.1"/>
    <property type="molecule type" value="Genomic_DNA"/>
</dbReference>
<dbReference type="PIRSF" id="PIRSF002599">
    <property type="entry name" value="Cold_shock_A"/>
    <property type="match status" value="1"/>
</dbReference>
<protein>
    <submittedName>
        <fullName evidence="5">Cold shock protein CspA</fullName>
    </submittedName>
</protein>
<evidence type="ECO:0000313" key="5">
    <source>
        <dbReference type="EMBL" id="BAQ18157.1"/>
    </source>
</evidence>
<dbReference type="InterPro" id="IPR011129">
    <property type="entry name" value="CSD"/>
</dbReference>
<dbReference type="GO" id="GO:0003676">
    <property type="term" value="F:nucleic acid binding"/>
    <property type="evidence" value="ECO:0007669"/>
    <property type="project" value="InterPro"/>
</dbReference>
<feature type="domain" description="CSD" evidence="4">
    <location>
        <begin position="3"/>
        <end position="70"/>
    </location>
</feature>
<dbReference type="STRING" id="1384459.GL4_2723"/>
<dbReference type="InterPro" id="IPR019844">
    <property type="entry name" value="CSD_CS"/>
</dbReference>
<dbReference type="InterPro" id="IPR012340">
    <property type="entry name" value="NA-bd_OB-fold"/>
</dbReference>
<dbReference type="SMART" id="SM00357">
    <property type="entry name" value="CSP"/>
    <property type="match status" value="1"/>
</dbReference>
<dbReference type="HOGENOM" id="CLU_117621_4_1_5"/>
<dbReference type="InterPro" id="IPR050181">
    <property type="entry name" value="Cold_shock_domain"/>
</dbReference>
<dbReference type="GO" id="GO:0005829">
    <property type="term" value="C:cytosol"/>
    <property type="evidence" value="ECO:0007669"/>
    <property type="project" value="UniProtKB-ARBA"/>
</dbReference>
<dbReference type="PROSITE" id="PS51857">
    <property type="entry name" value="CSD_2"/>
    <property type="match status" value="1"/>
</dbReference>
<name>A0A0A8K6J0_9HYPH</name>
<dbReference type="KEGG" id="mcg:GL4_2723"/>
<dbReference type="Gene3D" id="2.40.50.140">
    <property type="entry name" value="Nucleic acid-binding proteins"/>
    <property type="match status" value="1"/>
</dbReference>
<evidence type="ECO:0000256" key="2">
    <source>
        <dbReference type="ARBA" id="ARBA00022490"/>
    </source>
</evidence>
<organism evidence="5 6">
    <name type="scientific">Methyloceanibacter caenitepidi</name>
    <dbReference type="NCBI Taxonomy" id="1384459"/>
    <lineage>
        <taxon>Bacteria</taxon>
        <taxon>Pseudomonadati</taxon>
        <taxon>Pseudomonadota</taxon>
        <taxon>Alphaproteobacteria</taxon>
        <taxon>Hyphomicrobiales</taxon>
        <taxon>Hyphomicrobiaceae</taxon>
        <taxon>Methyloceanibacter</taxon>
    </lineage>
</organism>